<keyword evidence="1" id="KW-0812">Transmembrane</keyword>
<evidence type="ECO:0000313" key="2">
    <source>
        <dbReference type="EMBL" id="RLM17666.1"/>
    </source>
</evidence>
<name>A0A421DJ67_9GAMM</name>
<dbReference type="EMBL" id="MJLZ01000093">
    <property type="protein sequence ID" value="RLM17666.1"/>
    <property type="molecule type" value="Genomic_DNA"/>
</dbReference>
<protein>
    <submittedName>
        <fullName evidence="2">Uncharacterized protein</fullName>
    </submittedName>
</protein>
<organism evidence="2 3">
    <name type="scientific">Brenneria alni</name>
    <dbReference type="NCBI Taxonomy" id="71656"/>
    <lineage>
        <taxon>Bacteria</taxon>
        <taxon>Pseudomonadati</taxon>
        <taxon>Pseudomonadota</taxon>
        <taxon>Gammaproteobacteria</taxon>
        <taxon>Enterobacterales</taxon>
        <taxon>Pectobacteriaceae</taxon>
        <taxon>Brenneria</taxon>
    </lineage>
</organism>
<sequence>MKKLCDKNVASSVVGMTLDVRFFRWLKAFFSDPWRKTLVIIPFMFMLGNIIPSFYAWIAEIPKEEEIHYTQGELVLRENNKKGIQLGLNNNEKIEYFSCADQLTVGHWGCGVNDELLREWSGKIAEIGWFYQPAYFFYSQRRLVRLKVEGEEKISLEKVSERIRIGRENAVGNIFIALFIIVLLLFLIRKIIKMYEKL</sequence>
<dbReference type="RefSeq" id="WP_121576698.1">
    <property type="nucleotide sequence ID" value="NZ_MJLZ01000093.1"/>
</dbReference>
<feature type="transmembrane region" description="Helical" evidence="1">
    <location>
        <begin position="170"/>
        <end position="188"/>
    </location>
</feature>
<dbReference type="AlphaFoldDB" id="A0A421DJ67"/>
<keyword evidence="1" id="KW-1133">Transmembrane helix</keyword>
<feature type="transmembrane region" description="Helical" evidence="1">
    <location>
        <begin position="37"/>
        <end position="58"/>
    </location>
</feature>
<dbReference type="OrthoDB" id="9375846at2"/>
<proteinExistence type="predicted"/>
<gene>
    <name evidence="2" type="ORF">BIY29_19015</name>
</gene>
<accession>A0A421DJ67</accession>
<comment type="caution">
    <text evidence="2">The sequence shown here is derived from an EMBL/GenBank/DDBJ whole genome shotgun (WGS) entry which is preliminary data.</text>
</comment>
<keyword evidence="3" id="KW-1185">Reference proteome</keyword>
<dbReference type="Proteomes" id="UP000285648">
    <property type="component" value="Unassembled WGS sequence"/>
</dbReference>
<reference evidence="2 3" key="1">
    <citation type="submission" date="2016-09" db="EMBL/GenBank/DDBJ databases">
        <authorList>
            <person name="Doonan J."/>
            <person name="Pachebat J.A."/>
            <person name="Golyshin P.N."/>
            <person name="Denman S."/>
            <person name="Mcdonald J.E."/>
        </authorList>
    </citation>
    <scope>NUCLEOTIDE SEQUENCE [LARGE SCALE GENOMIC DNA]</scope>
    <source>
        <strain evidence="2 3">NCPPB 3934</strain>
    </source>
</reference>
<keyword evidence="1" id="KW-0472">Membrane</keyword>
<evidence type="ECO:0000313" key="3">
    <source>
        <dbReference type="Proteomes" id="UP000285648"/>
    </source>
</evidence>
<evidence type="ECO:0000256" key="1">
    <source>
        <dbReference type="SAM" id="Phobius"/>
    </source>
</evidence>